<proteinExistence type="inferred from homology"/>
<feature type="chain" id="PRO_5047210059" evidence="16">
    <location>
        <begin position="30"/>
        <end position="720"/>
    </location>
</feature>
<reference evidence="20" key="1">
    <citation type="submission" date="2020-09" db="EMBL/GenBank/DDBJ databases">
        <title>The genome sequence of strain Labrenzia suaedae 4C16A.</title>
        <authorList>
            <person name="Liu Y."/>
        </authorList>
    </citation>
    <scope>NUCLEOTIDE SEQUENCE [LARGE SCALE GENOMIC DNA]</scope>
    <source>
        <strain evidence="20">4C16A</strain>
    </source>
</reference>
<dbReference type="NCBIfam" id="TIGR01783">
    <property type="entry name" value="TonB-siderophor"/>
    <property type="match status" value="1"/>
</dbReference>
<dbReference type="CDD" id="cd01347">
    <property type="entry name" value="ligand_gated_channel"/>
    <property type="match status" value="1"/>
</dbReference>
<comment type="caution">
    <text evidence="19">The sequence shown here is derived from an EMBL/GenBank/DDBJ whole genome shotgun (WGS) entry which is preliminary data.</text>
</comment>
<evidence type="ECO:0000256" key="13">
    <source>
        <dbReference type="ARBA" id="ARBA00023237"/>
    </source>
</evidence>
<evidence type="ECO:0000256" key="5">
    <source>
        <dbReference type="ARBA" id="ARBA00022496"/>
    </source>
</evidence>
<evidence type="ECO:0000256" key="6">
    <source>
        <dbReference type="ARBA" id="ARBA00022692"/>
    </source>
</evidence>
<dbReference type="Pfam" id="PF00593">
    <property type="entry name" value="TonB_dep_Rec_b-barrel"/>
    <property type="match status" value="1"/>
</dbReference>
<keyword evidence="6 14" id="KW-0812">Transmembrane</keyword>
<evidence type="ECO:0000313" key="20">
    <source>
        <dbReference type="Proteomes" id="UP000632063"/>
    </source>
</evidence>
<dbReference type="Gene3D" id="2.40.170.20">
    <property type="entry name" value="TonB-dependent receptor, beta-barrel domain"/>
    <property type="match status" value="1"/>
</dbReference>
<evidence type="ECO:0000313" key="19">
    <source>
        <dbReference type="EMBL" id="MBD8893645.1"/>
    </source>
</evidence>
<evidence type="ECO:0000256" key="4">
    <source>
        <dbReference type="ARBA" id="ARBA00022452"/>
    </source>
</evidence>
<keyword evidence="3 14" id="KW-0813">Transport</keyword>
<evidence type="ECO:0000256" key="1">
    <source>
        <dbReference type="ARBA" id="ARBA00004571"/>
    </source>
</evidence>
<dbReference type="InterPro" id="IPR037066">
    <property type="entry name" value="Plug_dom_sf"/>
</dbReference>
<evidence type="ECO:0000256" key="11">
    <source>
        <dbReference type="ARBA" id="ARBA00023136"/>
    </source>
</evidence>
<evidence type="ECO:0000259" key="17">
    <source>
        <dbReference type="Pfam" id="PF00593"/>
    </source>
</evidence>
<keyword evidence="8" id="KW-0408">Iron</keyword>
<evidence type="ECO:0000256" key="14">
    <source>
        <dbReference type="PROSITE-ProRule" id="PRU01360"/>
    </source>
</evidence>
<dbReference type="InterPro" id="IPR010105">
    <property type="entry name" value="TonB_sidphr_rcpt"/>
</dbReference>
<sequence>MPCSPFHSRFKTTSVFLLLTSALVHPVLAQEAGGNVTVLKPIEVNGGGDDQNSFIAGTSSSGTKTTTDIDRIPQSISVVTRKQMDAQGAESVGGALRYTPGVRSEAYGVDTRYDWFFLRGFAAQDKGLYLNGLQLHSQSYANFHMDPYSLERIDVLLGPSSSLFGAGSPGGLINLVSKKPVDEDFTELSILGGIPNSGSVAIDINRALNESGTMLARLTALGQLGETQVDNVDNNHGFIAPSFTYKPNEDTRLTVMANLQKDDTGTATSFLPYSASVKSASYGRIPTDFFTGDTNFDSYKRDQWMLGYEFEHSFENDVKFSQSTRYSSVSTNYKTLYGVGLASSYFPAYPDTLLLRQALAADQSVGTFQTDNHLESDFDTGLMHHRLLTGLDYSYEDFDNKSGFANDPSGGYYALDLVNPVYGIAVTTPDYTTNARTKTHRLGLYLQDQITLAEKLDLTAGLRHDWVYKETENRLTATETSSHDSALTGRIGASYELFTGFRPYMSYATSFDPLTGTDAAGVAFDPETGEQYEIGAKYEDPEGRFRLTAAWFNLTRQNVLTTDPNNTAYKIQTGEVRSRGIELQATARLLESWDVLASYTNYDLEITRSENGDQGKVPVGVPQQMASLWVNHSFSEQLEGLRVGAGARYVGKSYADAANTLEVPSYVVADAGIGYTYKNADLSFNVTNIFDKKYVAACAGENACYYGERRALQAKLTFKW</sequence>
<keyword evidence="5" id="KW-0410">Iron transport</keyword>
<dbReference type="SUPFAM" id="SSF56935">
    <property type="entry name" value="Porins"/>
    <property type="match status" value="1"/>
</dbReference>
<dbReference type="Proteomes" id="UP000632063">
    <property type="component" value="Unassembled WGS sequence"/>
</dbReference>
<organism evidence="19 20">
    <name type="scientific">Roseibium litorale</name>
    <dbReference type="NCBI Taxonomy" id="2803841"/>
    <lineage>
        <taxon>Bacteria</taxon>
        <taxon>Pseudomonadati</taxon>
        <taxon>Pseudomonadota</taxon>
        <taxon>Alphaproteobacteria</taxon>
        <taxon>Hyphomicrobiales</taxon>
        <taxon>Stappiaceae</taxon>
        <taxon>Roseibium</taxon>
    </lineage>
</organism>
<dbReference type="PROSITE" id="PS52016">
    <property type="entry name" value="TONB_DEPENDENT_REC_3"/>
    <property type="match status" value="1"/>
</dbReference>
<keyword evidence="7 16" id="KW-0732">Signal</keyword>
<evidence type="ECO:0000256" key="8">
    <source>
        <dbReference type="ARBA" id="ARBA00023004"/>
    </source>
</evidence>
<evidence type="ECO:0000256" key="12">
    <source>
        <dbReference type="ARBA" id="ARBA00023170"/>
    </source>
</evidence>
<evidence type="ECO:0000256" key="2">
    <source>
        <dbReference type="ARBA" id="ARBA00009810"/>
    </source>
</evidence>
<reference evidence="19 20" key="2">
    <citation type="journal article" date="2021" name="Int. J. Syst. Evol. Microbiol.">
        <title>Roseibium litorale sp. nov., isolated from a tidal flat sediment and proposal for the reclassification of Labrenzia polysiphoniae as Roseibium polysiphoniae comb. nov.</title>
        <authorList>
            <person name="Liu Y."/>
            <person name="Pei T."/>
            <person name="Du J."/>
            <person name="Chao M."/>
            <person name="Deng M.R."/>
            <person name="Zhu H."/>
        </authorList>
    </citation>
    <scope>NUCLEOTIDE SEQUENCE [LARGE SCALE GENOMIC DNA]</scope>
    <source>
        <strain evidence="19 20">4C16A</strain>
    </source>
</reference>
<protein>
    <submittedName>
        <fullName evidence="19">TonB-dependent siderophore receptor</fullName>
    </submittedName>
</protein>
<keyword evidence="10 15" id="KW-0798">TonB box</keyword>
<evidence type="ECO:0000256" key="10">
    <source>
        <dbReference type="ARBA" id="ARBA00023077"/>
    </source>
</evidence>
<feature type="domain" description="TonB-dependent receptor-like beta-barrel" evidence="17">
    <location>
        <begin position="247"/>
        <end position="689"/>
    </location>
</feature>
<evidence type="ECO:0000259" key="18">
    <source>
        <dbReference type="Pfam" id="PF07715"/>
    </source>
</evidence>
<name>A0ABR9CS29_9HYPH</name>
<evidence type="ECO:0000256" key="16">
    <source>
        <dbReference type="SAM" id="SignalP"/>
    </source>
</evidence>
<feature type="domain" description="TonB-dependent receptor plug" evidence="18">
    <location>
        <begin position="70"/>
        <end position="171"/>
    </location>
</feature>
<keyword evidence="4 14" id="KW-1134">Transmembrane beta strand</keyword>
<dbReference type="InterPro" id="IPR036942">
    <property type="entry name" value="Beta-barrel_TonB_sf"/>
</dbReference>
<evidence type="ECO:0000256" key="7">
    <source>
        <dbReference type="ARBA" id="ARBA00022729"/>
    </source>
</evidence>
<accession>A0ABR9CS29</accession>
<dbReference type="EMBL" id="JACYXI010000014">
    <property type="protein sequence ID" value="MBD8893645.1"/>
    <property type="molecule type" value="Genomic_DNA"/>
</dbReference>
<evidence type="ECO:0000256" key="9">
    <source>
        <dbReference type="ARBA" id="ARBA00023065"/>
    </source>
</evidence>
<keyword evidence="20" id="KW-1185">Reference proteome</keyword>
<gene>
    <name evidence="19" type="ORF">IG616_19025</name>
</gene>
<feature type="signal peptide" evidence="16">
    <location>
        <begin position="1"/>
        <end position="29"/>
    </location>
</feature>
<keyword evidence="12 19" id="KW-0675">Receptor</keyword>
<keyword evidence="13 14" id="KW-0998">Cell outer membrane</keyword>
<evidence type="ECO:0000256" key="3">
    <source>
        <dbReference type="ARBA" id="ARBA00022448"/>
    </source>
</evidence>
<dbReference type="InterPro" id="IPR039426">
    <property type="entry name" value="TonB-dep_rcpt-like"/>
</dbReference>
<dbReference type="InterPro" id="IPR000531">
    <property type="entry name" value="Beta-barrel_TonB"/>
</dbReference>
<comment type="subcellular location">
    <subcellularLocation>
        <location evidence="1 14">Cell outer membrane</location>
        <topology evidence="1 14">Multi-pass membrane protein</topology>
    </subcellularLocation>
</comment>
<keyword evidence="11 14" id="KW-0472">Membrane</keyword>
<comment type="similarity">
    <text evidence="2 14 15">Belongs to the TonB-dependent receptor family.</text>
</comment>
<dbReference type="InterPro" id="IPR012910">
    <property type="entry name" value="Plug_dom"/>
</dbReference>
<evidence type="ECO:0000256" key="15">
    <source>
        <dbReference type="RuleBase" id="RU003357"/>
    </source>
</evidence>
<dbReference type="Pfam" id="PF07715">
    <property type="entry name" value="Plug"/>
    <property type="match status" value="1"/>
</dbReference>
<keyword evidence="9" id="KW-0406">Ion transport</keyword>
<dbReference type="PANTHER" id="PTHR32552:SF68">
    <property type="entry name" value="FERRICHROME OUTER MEMBRANE TRANSPORTER_PHAGE RECEPTOR"/>
    <property type="match status" value="1"/>
</dbReference>
<dbReference type="PANTHER" id="PTHR32552">
    <property type="entry name" value="FERRICHROME IRON RECEPTOR-RELATED"/>
    <property type="match status" value="1"/>
</dbReference>
<dbReference type="Gene3D" id="2.170.130.10">
    <property type="entry name" value="TonB-dependent receptor, plug domain"/>
    <property type="match status" value="1"/>
</dbReference>